<accession>A0A374P841</accession>
<dbReference type="EMBL" id="QSON01000005">
    <property type="protein sequence ID" value="RGJ04899.1"/>
    <property type="molecule type" value="Genomic_DNA"/>
</dbReference>
<dbReference type="Proteomes" id="UP000261023">
    <property type="component" value="Unassembled WGS sequence"/>
</dbReference>
<dbReference type="OrthoDB" id="2086691at2"/>
<dbReference type="EMBL" id="QTJW01000018">
    <property type="protein sequence ID" value="RGD68248.1"/>
    <property type="molecule type" value="Genomic_DNA"/>
</dbReference>
<comment type="caution">
    <text evidence="2">The sequence shown here is derived from an EMBL/GenBank/DDBJ whole genome shotgun (WGS) entry which is preliminary data.</text>
</comment>
<gene>
    <name evidence="1" type="ORF">DWX31_23695</name>
    <name evidence="2" type="ORF">DXD79_13395</name>
</gene>
<name>A0A374P841_9FIRM</name>
<reference evidence="3 4" key="1">
    <citation type="submission" date="2018-08" db="EMBL/GenBank/DDBJ databases">
        <title>A genome reference for cultivated species of the human gut microbiota.</title>
        <authorList>
            <person name="Zou Y."/>
            <person name="Xue W."/>
            <person name="Luo G."/>
        </authorList>
    </citation>
    <scope>NUCLEOTIDE SEQUENCE [LARGE SCALE GENOMIC DNA]</scope>
    <source>
        <strain evidence="1 3">AF19-13AC</strain>
        <strain evidence="2 4">TM09-12</strain>
    </source>
</reference>
<dbReference type="Proteomes" id="UP000263014">
    <property type="component" value="Unassembled WGS sequence"/>
</dbReference>
<proteinExistence type="predicted"/>
<evidence type="ECO:0000313" key="2">
    <source>
        <dbReference type="EMBL" id="RGJ04899.1"/>
    </source>
</evidence>
<dbReference type="AlphaFoldDB" id="A0A374P841"/>
<organism evidence="2 4">
    <name type="scientific">Hungatella hathewayi</name>
    <dbReference type="NCBI Taxonomy" id="154046"/>
    <lineage>
        <taxon>Bacteria</taxon>
        <taxon>Bacillati</taxon>
        <taxon>Bacillota</taxon>
        <taxon>Clostridia</taxon>
        <taxon>Lachnospirales</taxon>
        <taxon>Lachnospiraceae</taxon>
        <taxon>Hungatella</taxon>
    </lineage>
</organism>
<evidence type="ECO:0000313" key="1">
    <source>
        <dbReference type="EMBL" id="RGD68248.1"/>
    </source>
</evidence>
<dbReference type="RefSeq" id="WP_025532300.1">
    <property type="nucleotide sequence ID" value="NZ_QSON01000005.1"/>
</dbReference>
<evidence type="ECO:0000313" key="4">
    <source>
        <dbReference type="Proteomes" id="UP000263014"/>
    </source>
</evidence>
<sequence>MREGNHMRAVLIIVIENCRNQTINGYLQSLYQEKSFCFHGLDHMLLLMEYILDREGMPADSGEFRHLAKMDPVKKRTKIISDAETVPRKVKFCPIRNRLNTRENVFAVTIYSRQNASIQGIIRNSRGSACFRSGMEVLRMICECLPA</sequence>
<evidence type="ECO:0000313" key="3">
    <source>
        <dbReference type="Proteomes" id="UP000261023"/>
    </source>
</evidence>
<protein>
    <submittedName>
        <fullName evidence="2">Uncharacterized protein</fullName>
    </submittedName>
</protein>